<evidence type="ECO:0000313" key="10">
    <source>
        <dbReference type="Proteomes" id="UP000011717"/>
    </source>
</evidence>
<evidence type="ECO:0000256" key="3">
    <source>
        <dbReference type="ARBA" id="ARBA00022781"/>
    </source>
</evidence>
<dbReference type="InterPro" id="IPR000711">
    <property type="entry name" value="ATPase_OSCP/dsu"/>
</dbReference>
<evidence type="ECO:0000256" key="7">
    <source>
        <dbReference type="ARBA" id="ARBA00023310"/>
    </source>
</evidence>
<dbReference type="PROSITE" id="PS00389">
    <property type="entry name" value="ATPASE_DELTA"/>
    <property type="match status" value="1"/>
</dbReference>
<proteinExistence type="inferred from homology"/>
<protein>
    <recommendedName>
        <fullName evidence="8">ATP synthase subunit delta</fullName>
    </recommendedName>
    <alternativeName>
        <fullName evidence="8">ATP synthase F(1) sector subunit delta</fullName>
    </alternativeName>
    <alternativeName>
        <fullName evidence="8">F-type ATPase subunit delta</fullName>
        <shortName evidence="8">F-ATPase subunit delta</shortName>
    </alternativeName>
</protein>
<comment type="caution">
    <text evidence="9">The sequence shown here is derived from an EMBL/GenBank/DDBJ whole genome shotgun (WGS) entry which is preliminary data.</text>
</comment>
<comment type="function">
    <text evidence="8">This protein is part of the stalk that links CF(0) to CF(1). It either transmits conformational changes from CF(0) to CF(1) or is implicated in proton conduction.</text>
</comment>
<keyword evidence="10" id="KW-1185">Reference proteome</keyword>
<dbReference type="InterPro" id="IPR026015">
    <property type="entry name" value="ATP_synth_OSCP/delta_N_sf"/>
</dbReference>
<dbReference type="SUPFAM" id="SSF47928">
    <property type="entry name" value="N-terminal domain of the delta subunit of the F1F0-ATP synthase"/>
    <property type="match status" value="1"/>
</dbReference>
<evidence type="ECO:0000256" key="5">
    <source>
        <dbReference type="ARBA" id="ARBA00023136"/>
    </source>
</evidence>
<keyword evidence="4 8" id="KW-0406">Ion transport</keyword>
<dbReference type="NCBIfam" id="NF004406">
    <property type="entry name" value="PRK05758.3-2"/>
    <property type="match status" value="1"/>
</dbReference>
<dbReference type="InterPro" id="IPR020781">
    <property type="entry name" value="ATPase_OSCP/d_CS"/>
</dbReference>
<dbReference type="Proteomes" id="UP000011717">
    <property type="component" value="Unassembled WGS sequence"/>
</dbReference>
<dbReference type="NCBIfam" id="TIGR01145">
    <property type="entry name" value="ATP_synt_delta"/>
    <property type="match status" value="1"/>
</dbReference>
<keyword evidence="8" id="KW-1003">Cell membrane</keyword>
<keyword evidence="3 8" id="KW-0375">Hydrogen ion transport</keyword>
<evidence type="ECO:0000256" key="4">
    <source>
        <dbReference type="ARBA" id="ARBA00023065"/>
    </source>
</evidence>
<evidence type="ECO:0000313" key="9">
    <source>
        <dbReference type="EMBL" id="EMD83705.1"/>
    </source>
</evidence>
<dbReference type="EMBL" id="AMRV01000002">
    <property type="protein sequence ID" value="EMD83705.1"/>
    <property type="molecule type" value="Genomic_DNA"/>
</dbReference>
<dbReference type="Pfam" id="PF00213">
    <property type="entry name" value="OSCP"/>
    <property type="match status" value="1"/>
</dbReference>
<dbReference type="HAMAP" id="MF_01416">
    <property type="entry name" value="ATP_synth_delta_bact"/>
    <property type="match status" value="1"/>
</dbReference>
<keyword evidence="5 8" id="KW-0472">Membrane</keyword>
<organism evidence="9 10">
    <name type="scientific">Pacificimonas flava</name>
    <dbReference type="NCBI Taxonomy" id="1234595"/>
    <lineage>
        <taxon>Bacteria</taxon>
        <taxon>Pseudomonadati</taxon>
        <taxon>Pseudomonadota</taxon>
        <taxon>Alphaproteobacteria</taxon>
        <taxon>Sphingomonadales</taxon>
        <taxon>Sphingosinicellaceae</taxon>
        <taxon>Pacificimonas</taxon>
    </lineage>
</organism>
<keyword evidence="7 8" id="KW-0066">ATP synthesis</keyword>
<keyword evidence="6 8" id="KW-0139">CF(1)</keyword>
<evidence type="ECO:0000256" key="6">
    <source>
        <dbReference type="ARBA" id="ARBA00023196"/>
    </source>
</evidence>
<sequence>MHGLGGRYATALYELAREEKREAEVEASMTTLKAALADSNELRALISSPLLGREEAARAMEAVAGRLGLHPLVVKFLGVLARNRRLAALPQIIRAYQTLAAAARGEITAEVTSAHPLTATQEDALKAQLRARYRQDVALDTRVDPDILGGLIVKVGSRLIDSSLKTKLDNIGRAMKGAA</sequence>
<name>M2SEB9_9SPHN</name>
<dbReference type="GO" id="GO:0005886">
    <property type="term" value="C:plasma membrane"/>
    <property type="evidence" value="ECO:0007669"/>
    <property type="project" value="UniProtKB-SubCell"/>
</dbReference>
<gene>
    <name evidence="8" type="primary">atpH</name>
    <name evidence="9" type="ORF">C725_0677</name>
</gene>
<dbReference type="Gene3D" id="1.10.520.20">
    <property type="entry name" value="N-terminal domain of the delta subunit of the F1F0-ATP synthase"/>
    <property type="match status" value="1"/>
</dbReference>
<keyword evidence="2 8" id="KW-0813">Transport</keyword>
<reference evidence="9 10" key="1">
    <citation type="journal article" date="2013" name="Genome Announc.">
        <title>Draft Genome Sequence of Strain JLT2015T, Belonging to the Family Sphingomonadaceae of the Alphaproteobacteria.</title>
        <authorList>
            <person name="Tang K."/>
            <person name="Liu K."/>
            <person name="Li S."/>
            <person name="Jiao N."/>
        </authorList>
    </citation>
    <scope>NUCLEOTIDE SEQUENCE [LARGE SCALE GENOMIC DNA]</scope>
    <source>
        <strain evidence="9 10">JLT2015</strain>
    </source>
</reference>
<dbReference type="NCBIfam" id="NF004402">
    <property type="entry name" value="PRK05758.2-2"/>
    <property type="match status" value="1"/>
</dbReference>
<dbReference type="GO" id="GO:0046933">
    <property type="term" value="F:proton-transporting ATP synthase activity, rotational mechanism"/>
    <property type="evidence" value="ECO:0007669"/>
    <property type="project" value="UniProtKB-UniRule"/>
</dbReference>
<comment type="similarity">
    <text evidence="8">Belongs to the ATPase delta chain family.</text>
</comment>
<evidence type="ECO:0000256" key="1">
    <source>
        <dbReference type="ARBA" id="ARBA00004370"/>
    </source>
</evidence>
<dbReference type="PANTHER" id="PTHR11910">
    <property type="entry name" value="ATP SYNTHASE DELTA CHAIN"/>
    <property type="match status" value="1"/>
</dbReference>
<evidence type="ECO:0000256" key="2">
    <source>
        <dbReference type="ARBA" id="ARBA00022448"/>
    </source>
</evidence>
<comment type="function">
    <text evidence="8">F(1)F(0) ATP synthase produces ATP from ADP in the presence of a proton or sodium gradient. F-type ATPases consist of two structural domains, F(1) containing the extramembraneous catalytic core and F(0) containing the membrane proton channel, linked together by a central stalk and a peripheral stalk. During catalysis, ATP synthesis in the catalytic domain of F(1) is coupled via a rotary mechanism of the central stalk subunits to proton translocation.</text>
</comment>
<comment type="subcellular location">
    <subcellularLocation>
        <location evidence="8">Cell membrane</location>
        <topology evidence="8">Peripheral membrane protein</topology>
    </subcellularLocation>
    <subcellularLocation>
        <location evidence="1">Membrane</location>
    </subcellularLocation>
</comment>
<dbReference type="AlphaFoldDB" id="M2SEB9"/>
<dbReference type="GO" id="GO:0045259">
    <property type="term" value="C:proton-transporting ATP synthase complex"/>
    <property type="evidence" value="ECO:0007669"/>
    <property type="project" value="UniProtKB-KW"/>
</dbReference>
<dbReference type="PATRIC" id="fig|1234595.3.peg.676"/>
<evidence type="ECO:0000256" key="8">
    <source>
        <dbReference type="HAMAP-Rule" id="MF_01416"/>
    </source>
</evidence>
<accession>M2SEB9</accession>
<dbReference type="PRINTS" id="PR00125">
    <property type="entry name" value="ATPASEDELTA"/>
</dbReference>